<evidence type="ECO:0000313" key="3">
    <source>
        <dbReference type="Proteomes" id="UP000000560"/>
    </source>
</evidence>
<dbReference type="OrthoDB" id="2544694at2759"/>
<evidence type="ECO:0000256" key="1">
    <source>
        <dbReference type="SAM" id="MobiDB-lite"/>
    </source>
</evidence>
<dbReference type="InParanoid" id="Q5AXQ4"/>
<dbReference type="EMBL" id="BN001301">
    <property type="protein sequence ID" value="CBF71756.1"/>
    <property type="molecule type" value="Genomic_DNA"/>
</dbReference>
<keyword evidence="3" id="KW-1185">Reference proteome</keyword>
<name>Q5AXQ4_EMENI</name>
<accession>C8V357</accession>
<dbReference type="OMA" id="TGIFFAC"/>
<reference evidence="3" key="1">
    <citation type="journal article" date="2005" name="Nature">
        <title>Sequencing of Aspergillus nidulans and comparative analysis with A. fumigatus and A. oryzae.</title>
        <authorList>
            <person name="Galagan J.E."/>
            <person name="Calvo S.E."/>
            <person name="Cuomo C."/>
            <person name="Ma L.J."/>
            <person name="Wortman J.R."/>
            <person name="Batzoglou S."/>
            <person name="Lee S.I."/>
            <person name="Basturkmen M."/>
            <person name="Spevak C.C."/>
            <person name="Clutterbuck J."/>
            <person name="Kapitonov V."/>
            <person name="Jurka J."/>
            <person name="Scazzocchio C."/>
            <person name="Farman M."/>
            <person name="Butler J."/>
            <person name="Purcell S."/>
            <person name="Harris S."/>
            <person name="Braus G.H."/>
            <person name="Draht O."/>
            <person name="Busch S."/>
            <person name="D'Enfert C."/>
            <person name="Bouchier C."/>
            <person name="Goldman G.H."/>
            <person name="Bell-Pedersen D."/>
            <person name="Griffiths-Jones S."/>
            <person name="Doonan J.H."/>
            <person name="Yu J."/>
            <person name="Vienken K."/>
            <person name="Pain A."/>
            <person name="Freitag M."/>
            <person name="Selker E.U."/>
            <person name="Archer D.B."/>
            <person name="Penalva M.A."/>
            <person name="Oakley B.R."/>
            <person name="Momany M."/>
            <person name="Tanaka T."/>
            <person name="Kumagai T."/>
            <person name="Asai K."/>
            <person name="Machida M."/>
            <person name="Nierman W.C."/>
            <person name="Denning D.W."/>
            <person name="Caddick M."/>
            <person name="Hynes M."/>
            <person name="Paoletti M."/>
            <person name="Fischer R."/>
            <person name="Miller B."/>
            <person name="Dyer P."/>
            <person name="Sachs M.S."/>
            <person name="Osmani S.A."/>
            <person name="Birren B.W."/>
        </authorList>
    </citation>
    <scope>NUCLEOTIDE SEQUENCE [LARGE SCALE GENOMIC DNA]</scope>
    <source>
        <strain evidence="3">FGSC A4 / ATCC 38163 / CBS 112.46 / NRRL 194 / M139</strain>
    </source>
</reference>
<feature type="region of interest" description="Disordered" evidence="1">
    <location>
        <begin position="1"/>
        <end position="27"/>
    </location>
</feature>
<reference evidence="3" key="2">
    <citation type="journal article" date="2009" name="Fungal Genet. Biol.">
        <title>The 2008 update of the Aspergillus nidulans genome annotation: a community effort.</title>
        <authorList>
            <person name="Wortman J.R."/>
            <person name="Gilsenan J.M."/>
            <person name="Joardar V."/>
            <person name="Deegan J."/>
            <person name="Clutterbuck J."/>
            <person name="Andersen M.R."/>
            <person name="Archer D."/>
            <person name="Bencina M."/>
            <person name="Braus G."/>
            <person name="Coutinho P."/>
            <person name="von Dohren H."/>
            <person name="Doonan J."/>
            <person name="Driessen A.J."/>
            <person name="Durek P."/>
            <person name="Espeso E."/>
            <person name="Fekete E."/>
            <person name="Flipphi M."/>
            <person name="Estrada C.G."/>
            <person name="Geysens S."/>
            <person name="Goldman G."/>
            <person name="de Groot P.W."/>
            <person name="Hansen K."/>
            <person name="Harris S.D."/>
            <person name="Heinekamp T."/>
            <person name="Helmstaedt K."/>
            <person name="Henrissat B."/>
            <person name="Hofmann G."/>
            <person name="Homan T."/>
            <person name="Horio T."/>
            <person name="Horiuchi H."/>
            <person name="James S."/>
            <person name="Jones M."/>
            <person name="Karaffa L."/>
            <person name="Karanyi Z."/>
            <person name="Kato M."/>
            <person name="Keller N."/>
            <person name="Kelly D.E."/>
            <person name="Kiel J.A."/>
            <person name="Kim J.M."/>
            <person name="van der Klei I.J."/>
            <person name="Klis F.M."/>
            <person name="Kovalchuk A."/>
            <person name="Krasevec N."/>
            <person name="Kubicek C.P."/>
            <person name="Liu B."/>
            <person name="Maccabe A."/>
            <person name="Meyer V."/>
            <person name="Mirabito P."/>
            <person name="Miskei M."/>
            <person name="Mos M."/>
            <person name="Mullins J."/>
            <person name="Nelson D.R."/>
            <person name="Nielsen J."/>
            <person name="Oakley B.R."/>
            <person name="Osmani S.A."/>
            <person name="Pakula T."/>
            <person name="Paszewski A."/>
            <person name="Paulsen I."/>
            <person name="Pilsyk S."/>
            <person name="Pocsi I."/>
            <person name="Punt P.J."/>
            <person name="Ram A.F."/>
            <person name="Ren Q."/>
            <person name="Robellet X."/>
            <person name="Robson G."/>
            <person name="Seiboth B."/>
            <person name="van Solingen P."/>
            <person name="Specht T."/>
            <person name="Sun J."/>
            <person name="Taheri-Talesh N."/>
            <person name="Takeshita N."/>
            <person name="Ussery D."/>
            <person name="vanKuyk P.A."/>
            <person name="Visser H."/>
            <person name="van de Vondervoort P.J."/>
            <person name="de Vries R.P."/>
            <person name="Walton J."/>
            <person name="Xiang X."/>
            <person name="Xiong Y."/>
            <person name="Zeng A.P."/>
            <person name="Brandt B.W."/>
            <person name="Cornell M.J."/>
            <person name="van den Hondel C.A."/>
            <person name="Visser J."/>
            <person name="Oliver S.G."/>
            <person name="Turner G."/>
        </authorList>
    </citation>
    <scope>GENOME REANNOTATION</scope>
    <source>
        <strain evidence="3">FGSC A4 / ATCC 38163 / CBS 112.46 / NRRL 194 / M139</strain>
    </source>
</reference>
<evidence type="ECO:0000313" key="2">
    <source>
        <dbReference type="EMBL" id="CBF71756.1"/>
    </source>
</evidence>
<gene>
    <name evidence="2" type="ORF">ANIA_06926</name>
</gene>
<dbReference type="GeneID" id="2870640"/>
<evidence type="ECO:0008006" key="4">
    <source>
        <dbReference type="Google" id="ProtNLM"/>
    </source>
</evidence>
<dbReference type="RefSeq" id="XP_664530.1">
    <property type="nucleotide sequence ID" value="XM_659438.1"/>
</dbReference>
<dbReference type="KEGG" id="ani:ANIA_06926"/>
<accession>Q5AXQ4</accession>
<dbReference type="eggNOG" id="KOG0254">
    <property type="taxonomic scope" value="Eukaryota"/>
</dbReference>
<dbReference type="HOGENOM" id="CLU_1004826_0_0_1"/>
<dbReference type="Proteomes" id="UP000000560">
    <property type="component" value="Chromosome I"/>
</dbReference>
<dbReference type="AlphaFoldDB" id="Q5AXQ4"/>
<protein>
    <recommendedName>
        <fullName evidence="4">Major facilitator superfamily (MFS) profile domain-containing protein</fullName>
    </recommendedName>
</protein>
<organism evidence="2 3">
    <name type="scientific">Emericella nidulans (strain FGSC A4 / ATCC 38163 / CBS 112.46 / NRRL 194 / M139)</name>
    <name type="common">Aspergillus nidulans</name>
    <dbReference type="NCBI Taxonomy" id="227321"/>
    <lineage>
        <taxon>Eukaryota</taxon>
        <taxon>Fungi</taxon>
        <taxon>Dikarya</taxon>
        <taxon>Ascomycota</taxon>
        <taxon>Pezizomycotina</taxon>
        <taxon>Eurotiomycetes</taxon>
        <taxon>Eurotiomycetidae</taxon>
        <taxon>Eurotiales</taxon>
        <taxon>Aspergillaceae</taxon>
        <taxon>Aspergillus</taxon>
        <taxon>Aspergillus subgen. Nidulantes</taxon>
    </lineage>
</organism>
<proteinExistence type="predicted"/>
<sequence>MVEKPETERVEETTTVDDKDEANSKGQPLMRSELDNLSIWESLRRYKVVTTIAMVAAFKINLNGGLVSNKGFIRQMTDPETSIIEGNRSIRTQGRSLYHLPRLCDRLKLTGWSWFVIGQLFASVALDRLNASDPYNFRTPIYTQGIMTATIATERSIAARDKQQGRWAVFQGRNLLRFIIAGWPKITQQFVGLSVFNSNVTYFYLLRLSRYLFDNRFAATGSISVVIAWFILPEVTRRTPAEIDELFEKKVKLRKFDKYVTDVQINAAGQEKGDGTA</sequence>
<feature type="compositionally biased region" description="Basic and acidic residues" evidence="1">
    <location>
        <begin position="1"/>
        <end position="12"/>
    </location>
</feature>